<dbReference type="EMBL" id="JBCGBO010000007">
    <property type="protein sequence ID" value="KAK9188498.1"/>
    <property type="molecule type" value="Genomic_DNA"/>
</dbReference>
<evidence type="ECO:0000313" key="3">
    <source>
        <dbReference type="Proteomes" id="UP001428341"/>
    </source>
</evidence>
<keyword evidence="1" id="KW-1133">Transmembrane helix</keyword>
<keyword evidence="3" id="KW-1185">Reference proteome</keyword>
<evidence type="ECO:0000256" key="1">
    <source>
        <dbReference type="SAM" id="Phobius"/>
    </source>
</evidence>
<organism evidence="2 3">
    <name type="scientific">Citrus x changshan-huyou</name>
    <dbReference type="NCBI Taxonomy" id="2935761"/>
    <lineage>
        <taxon>Eukaryota</taxon>
        <taxon>Viridiplantae</taxon>
        <taxon>Streptophyta</taxon>
        <taxon>Embryophyta</taxon>
        <taxon>Tracheophyta</taxon>
        <taxon>Spermatophyta</taxon>
        <taxon>Magnoliopsida</taxon>
        <taxon>eudicotyledons</taxon>
        <taxon>Gunneridae</taxon>
        <taxon>Pentapetalae</taxon>
        <taxon>rosids</taxon>
        <taxon>malvids</taxon>
        <taxon>Sapindales</taxon>
        <taxon>Rutaceae</taxon>
        <taxon>Aurantioideae</taxon>
        <taxon>Citrus</taxon>
    </lineage>
</organism>
<dbReference type="AlphaFoldDB" id="A0AAP0LW67"/>
<sequence length="59" mass="6721">MSFVPFVLNLVRYILHYPFLYISLGLSVIFISFCFRIFKMLALQGGVSFSFPIIKIGGV</sequence>
<keyword evidence="1" id="KW-0472">Membrane</keyword>
<feature type="transmembrane region" description="Helical" evidence="1">
    <location>
        <begin position="20"/>
        <end position="38"/>
    </location>
</feature>
<accession>A0AAP0LW67</accession>
<name>A0AAP0LW67_9ROSI</name>
<keyword evidence="1" id="KW-0812">Transmembrane</keyword>
<proteinExistence type="predicted"/>
<reference evidence="2 3" key="1">
    <citation type="submission" date="2024-05" db="EMBL/GenBank/DDBJ databases">
        <title>Haplotype-resolved chromosome-level genome assembly of Huyou (Citrus changshanensis).</title>
        <authorList>
            <person name="Miao C."/>
            <person name="Chen W."/>
            <person name="Wu Y."/>
            <person name="Wang L."/>
            <person name="Zhao S."/>
            <person name="Grierson D."/>
            <person name="Xu C."/>
            <person name="Chen K."/>
        </authorList>
    </citation>
    <scope>NUCLEOTIDE SEQUENCE [LARGE SCALE GENOMIC DNA]</scope>
    <source>
        <strain evidence="2">01-14</strain>
        <tissue evidence="2">Leaf</tissue>
    </source>
</reference>
<protein>
    <submittedName>
        <fullName evidence="2">Uncharacterized protein</fullName>
    </submittedName>
</protein>
<gene>
    <name evidence="2" type="ORF">WN944_019901</name>
</gene>
<comment type="caution">
    <text evidence="2">The sequence shown here is derived from an EMBL/GenBank/DDBJ whole genome shotgun (WGS) entry which is preliminary data.</text>
</comment>
<dbReference type="Proteomes" id="UP001428341">
    <property type="component" value="Unassembled WGS sequence"/>
</dbReference>
<evidence type="ECO:0000313" key="2">
    <source>
        <dbReference type="EMBL" id="KAK9188498.1"/>
    </source>
</evidence>